<accession>A0ABP5GMR0</accession>
<evidence type="ECO:0000256" key="1">
    <source>
        <dbReference type="SAM" id="MobiDB-lite"/>
    </source>
</evidence>
<dbReference type="PANTHER" id="PTHR11102">
    <property type="entry name" value="SEL-1-LIKE PROTEIN"/>
    <property type="match status" value="1"/>
</dbReference>
<sequence length="230" mass="25437">MDRGEIDALLPAAEAGDFSAMDEIARLLYERGDHEGAQHWLQVAVQAGDRGAMTRLGRLHEEQDELALAERFYRMARERNDPAAMWATGRLARERGDEDLALRWFREAAEAGDQQARLDLTRWLMDRGEVQEAEHWACAAGEGSDPRGVFLAGTVLEELGKADDAVALYRKAADAGHFLAIGKMLAVSVERGDHAAADRYRALMSQTEEQCPEQQPAEESANHIGHGAQD</sequence>
<dbReference type="Gene3D" id="1.25.40.10">
    <property type="entry name" value="Tetratricopeptide repeat domain"/>
    <property type="match status" value="1"/>
</dbReference>
<keyword evidence="3" id="KW-1185">Reference proteome</keyword>
<dbReference type="Proteomes" id="UP001500751">
    <property type="component" value="Unassembled WGS sequence"/>
</dbReference>
<evidence type="ECO:0008006" key="4">
    <source>
        <dbReference type="Google" id="ProtNLM"/>
    </source>
</evidence>
<dbReference type="SUPFAM" id="SSF81901">
    <property type="entry name" value="HCP-like"/>
    <property type="match status" value="1"/>
</dbReference>
<proteinExistence type="predicted"/>
<protein>
    <recommendedName>
        <fullName evidence="4">Sel1 repeat family protein</fullName>
    </recommendedName>
</protein>
<feature type="region of interest" description="Disordered" evidence="1">
    <location>
        <begin position="205"/>
        <end position="230"/>
    </location>
</feature>
<dbReference type="EMBL" id="BAAAQN010000052">
    <property type="protein sequence ID" value="GAA2051597.1"/>
    <property type="molecule type" value="Genomic_DNA"/>
</dbReference>
<dbReference type="InterPro" id="IPR050767">
    <property type="entry name" value="Sel1_AlgK"/>
</dbReference>
<dbReference type="Pfam" id="PF13374">
    <property type="entry name" value="TPR_10"/>
    <property type="match status" value="1"/>
</dbReference>
<comment type="caution">
    <text evidence="2">The sequence shown here is derived from an EMBL/GenBank/DDBJ whole genome shotgun (WGS) entry which is preliminary data.</text>
</comment>
<evidence type="ECO:0000313" key="3">
    <source>
        <dbReference type="Proteomes" id="UP001500751"/>
    </source>
</evidence>
<gene>
    <name evidence="2" type="ORF">GCM10009839_68300</name>
</gene>
<dbReference type="SMART" id="SM00671">
    <property type="entry name" value="SEL1"/>
    <property type="match status" value="4"/>
</dbReference>
<dbReference type="RefSeq" id="WP_344669828.1">
    <property type="nucleotide sequence ID" value="NZ_BAAAQN010000052.1"/>
</dbReference>
<dbReference type="InterPro" id="IPR011990">
    <property type="entry name" value="TPR-like_helical_dom_sf"/>
</dbReference>
<dbReference type="InterPro" id="IPR006597">
    <property type="entry name" value="Sel1-like"/>
</dbReference>
<organism evidence="2 3">
    <name type="scientific">Catenulispora yoronensis</name>
    <dbReference type="NCBI Taxonomy" id="450799"/>
    <lineage>
        <taxon>Bacteria</taxon>
        <taxon>Bacillati</taxon>
        <taxon>Actinomycetota</taxon>
        <taxon>Actinomycetes</taxon>
        <taxon>Catenulisporales</taxon>
        <taxon>Catenulisporaceae</taxon>
        <taxon>Catenulispora</taxon>
    </lineage>
</organism>
<name>A0ABP5GMR0_9ACTN</name>
<evidence type="ECO:0000313" key="2">
    <source>
        <dbReference type="EMBL" id="GAA2051597.1"/>
    </source>
</evidence>
<feature type="compositionally biased region" description="Low complexity" evidence="1">
    <location>
        <begin position="205"/>
        <end position="219"/>
    </location>
</feature>
<dbReference type="PANTHER" id="PTHR11102:SF160">
    <property type="entry name" value="ERAD-ASSOCIATED E3 UBIQUITIN-PROTEIN LIGASE COMPONENT HRD3"/>
    <property type="match status" value="1"/>
</dbReference>
<reference evidence="3" key="1">
    <citation type="journal article" date="2019" name="Int. J. Syst. Evol. Microbiol.">
        <title>The Global Catalogue of Microorganisms (GCM) 10K type strain sequencing project: providing services to taxonomists for standard genome sequencing and annotation.</title>
        <authorList>
            <consortium name="The Broad Institute Genomics Platform"/>
            <consortium name="The Broad Institute Genome Sequencing Center for Infectious Disease"/>
            <person name="Wu L."/>
            <person name="Ma J."/>
        </authorList>
    </citation>
    <scope>NUCLEOTIDE SEQUENCE [LARGE SCALE GENOMIC DNA]</scope>
    <source>
        <strain evidence="3">JCM 16014</strain>
    </source>
</reference>